<feature type="transmembrane region" description="Helical" evidence="9">
    <location>
        <begin position="21"/>
        <end position="39"/>
    </location>
</feature>
<keyword evidence="6 7" id="KW-0961">Cell wall biogenesis/degradation</keyword>
<evidence type="ECO:0000256" key="2">
    <source>
        <dbReference type="ARBA" id="ARBA00005992"/>
    </source>
</evidence>
<dbReference type="Proteomes" id="UP000622707">
    <property type="component" value="Unassembled WGS sequence"/>
</dbReference>
<keyword evidence="9" id="KW-0472">Membrane</keyword>
<comment type="pathway">
    <text evidence="1 7">Cell wall biogenesis; peptidoglycan biosynthesis.</text>
</comment>
<keyword evidence="3" id="KW-0808">Transferase</keyword>
<dbReference type="InterPro" id="IPR038063">
    <property type="entry name" value="Transpep_catalytic_dom"/>
</dbReference>
<name>A0ABS1JS57_9BURK</name>
<keyword evidence="5 7" id="KW-0573">Peptidoglycan synthesis</keyword>
<sequence length="272" mass="29895">MDKQEDAEPQRSEFVRWARNGVALGIAAIVLVPMLTAAWKRQHPHAPQPAPVAQQMAPAGQQPRMQLADFGGDEASPDARLMANWVVATHDNRKRAFILVDKKDARVYVFTPEGRLQNSAPVLLGEAHGDDVLPGVGDKPLSEVKPEEKTTPSGRFVAEPGMNADNEDVIWVDYDNAISMHRVRPWVAQERRLERLATLTNDDNRISFGCINLPVTFYEDVAKPAVTKYGAVIYVLPEVRSVQQVFGAYDVTDPAQVAAARQPAATRPAAQG</sequence>
<evidence type="ECO:0000259" key="10">
    <source>
        <dbReference type="PROSITE" id="PS52029"/>
    </source>
</evidence>
<proteinExistence type="inferred from homology"/>
<dbReference type="RefSeq" id="WP_201691677.1">
    <property type="nucleotide sequence ID" value="NZ_JAEQND010000010.1"/>
</dbReference>
<evidence type="ECO:0000313" key="12">
    <source>
        <dbReference type="Proteomes" id="UP000622707"/>
    </source>
</evidence>
<evidence type="ECO:0000256" key="9">
    <source>
        <dbReference type="SAM" id="Phobius"/>
    </source>
</evidence>
<reference evidence="11 12" key="1">
    <citation type="journal article" date="2017" name="Int. J. Syst. Evol. Microbiol.">
        <title>Ramlibacter alkalitolerans sp. nov., alkali-tolerant bacterium isolated from soil of ginseng.</title>
        <authorList>
            <person name="Lee D.H."/>
            <person name="Cha C.J."/>
        </authorList>
    </citation>
    <scope>NUCLEOTIDE SEQUENCE [LARGE SCALE GENOMIC DNA]</scope>
    <source>
        <strain evidence="11 12">KACC 19305</strain>
    </source>
</reference>
<keyword evidence="9" id="KW-1133">Transmembrane helix</keyword>
<feature type="active site" description="Nucleophile" evidence="7">
    <location>
        <position position="210"/>
    </location>
</feature>
<organism evidence="11 12">
    <name type="scientific">Ramlibacter alkalitolerans</name>
    <dbReference type="NCBI Taxonomy" id="2039631"/>
    <lineage>
        <taxon>Bacteria</taxon>
        <taxon>Pseudomonadati</taxon>
        <taxon>Pseudomonadota</taxon>
        <taxon>Betaproteobacteria</taxon>
        <taxon>Burkholderiales</taxon>
        <taxon>Comamonadaceae</taxon>
        <taxon>Ramlibacter</taxon>
    </lineage>
</organism>
<feature type="active site" description="Proton donor/acceptor" evidence="7">
    <location>
        <position position="181"/>
    </location>
</feature>
<accession>A0ABS1JS57</accession>
<dbReference type="PROSITE" id="PS52029">
    <property type="entry name" value="LD_TPASE"/>
    <property type="match status" value="1"/>
</dbReference>
<keyword evidence="4 7" id="KW-0133">Cell shape</keyword>
<protein>
    <recommendedName>
        <fullName evidence="10">L,D-TPase catalytic domain-containing protein</fullName>
    </recommendedName>
</protein>
<dbReference type="EMBL" id="JAEQND010000010">
    <property type="protein sequence ID" value="MBL0427100.1"/>
    <property type="molecule type" value="Genomic_DNA"/>
</dbReference>
<evidence type="ECO:0000256" key="3">
    <source>
        <dbReference type="ARBA" id="ARBA00022679"/>
    </source>
</evidence>
<evidence type="ECO:0000256" key="8">
    <source>
        <dbReference type="SAM" id="MobiDB-lite"/>
    </source>
</evidence>
<dbReference type="Gene3D" id="2.40.440.10">
    <property type="entry name" value="L,D-transpeptidase catalytic domain-like"/>
    <property type="match status" value="1"/>
</dbReference>
<evidence type="ECO:0000313" key="11">
    <source>
        <dbReference type="EMBL" id="MBL0427100.1"/>
    </source>
</evidence>
<comment type="similarity">
    <text evidence="2">Belongs to the YkuD family.</text>
</comment>
<keyword evidence="9" id="KW-0812">Transmembrane</keyword>
<comment type="caution">
    <text evidence="11">The sequence shown here is derived from an EMBL/GenBank/DDBJ whole genome shotgun (WGS) entry which is preliminary data.</text>
</comment>
<evidence type="ECO:0000256" key="5">
    <source>
        <dbReference type="ARBA" id="ARBA00022984"/>
    </source>
</evidence>
<evidence type="ECO:0000256" key="4">
    <source>
        <dbReference type="ARBA" id="ARBA00022960"/>
    </source>
</evidence>
<dbReference type="InterPro" id="IPR005490">
    <property type="entry name" value="LD_TPept_cat_dom"/>
</dbReference>
<feature type="compositionally biased region" description="Basic and acidic residues" evidence="8">
    <location>
        <begin position="140"/>
        <end position="150"/>
    </location>
</feature>
<evidence type="ECO:0000256" key="1">
    <source>
        <dbReference type="ARBA" id="ARBA00004752"/>
    </source>
</evidence>
<feature type="region of interest" description="Disordered" evidence="8">
    <location>
        <begin position="134"/>
        <end position="159"/>
    </location>
</feature>
<evidence type="ECO:0000256" key="7">
    <source>
        <dbReference type="PROSITE-ProRule" id="PRU01373"/>
    </source>
</evidence>
<gene>
    <name evidence="11" type="ORF">JI746_18435</name>
</gene>
<keyword evidence="12" id="KW-1185">Reference proteome</keyword>
<feature type="domain" description="L,D-TPase catalytic" evidence="10">
    <location>
        <begin position="96"/>
        <end position="236"/>
    </location>
</feature>
<evidence type="ECO:0000256" key="6">
    <source>
        <dbReference type="ARBA" id="ARBA00023316"/>
    </source>
</evidence>